<dbReference type="AlphaFoldDB" id="A0A656YUN4"/>
<dbReference type="PANTHER" id="PTHR33055:SF13">
    <property type="entry name" value="TRANSPOSASE"/>
    <property type="match status" value="1"/>
</dbReference>
<dbReference type="GO" id="GO:0006313">
    <property type="term" value="P:DNA transposition"/>
    <property type="evidence" value="ECO:0007669"/>
    <property type="project" value="InterPro"/>
</dbReference>
<evidence type="ECO:0000313" key="4">
    <source>
        <dbReference type="Proteomes" id="UP000070257"/>
    </source>
</evidence>
<dbReference type="EMBL" id="LHXT01000123">
    <property type="protein sequence ID" value="KXA96177.1"/>
    <property type="molecule type" value="Genomic_DNA"/>
</dbReference>
<gene>
    <name evidence="3" type="ORF">AKJ39_04960</name>
</gene>
<proteinExistence type="predicted"/>
<keyword evidence="4" id="KW-1185">Reference proteome</keyword>
<evidence type="ECO:0000313" key="3">
    <source>
        <dbReference type="EMBL" id="KXA96177.1"/>
    </source>
</evidence>
<evidence type="ECO:0000259" key="1">
    <source>
        <dbReference type="Pfam" id="PF01548"/>
    </source>
</evidence>
<dbReference type="InterPro" id="IPR002525">
    <property type="entry name" value="Transp_IS110-like_N"/>
</dbReference>
<name>A0A656YUN4_9EURY</name>
<dbReference type="Proteomes" id="UP000070257">
    <property type="component" value="Unassembled WGS sequence"/>
</dbReference>
<dbReference type="Pfam" id="PF02371">
    <property type="entry name" value="Transposase_20"/>
    <property type="match status" value="1"/>
</dbReference>
<reference evidence="3 4" key="1">
    <citation type="journal article" date="2016" name="Sci. Rep.">
        <title>Metabolic traits of an uncultured archaeal lineage -MSBL1- from brine pools of the Red Sea.</title>
        <authorList>
            <person name="Mwirichia R."/>
            <person name="Alam I."/>
            <person name="Rashid M."/>
            <person name="Vinu M."/>
            <person name="Ba-Alawi W."/>
            <person name="Anthony Kamau A."/>
            <person name="Kamanda Ngugi D."/>
            <person name="Goker M."/>
            <person name="Klenk H.P."/>
            <person name="Bajic V."/>
            <person name="Stingl U."/>
        </authorList>
    </citation>
    <scope>NUCLEOTIDE SEQUENCE [LARGE SCALE GENOMIC DNA]</scope>
    <source>
        <strain evidence="3">SCGC-AAA259J03</strain>
    </source>
</reference>
<dbReference type="Pfam" id="PF01548">
    <property type="entry name" value="DEDD_Tnp_IS110"/>
    <property type="match status" value="1"/>
</dbReference>
<feature type="domain" description="Transposase IS116/IS110/IS902 C-terminal" evidence="2">
    <location>
        <begin position="204"/>
        <end position="291"/>
    </location>
</feature>
<sequence length="328" mass="37897">MTISAGLDVHKDKCHGGIMDEDGEVLRDEKFENSLAGVREFFKGFKHADVVMESSYSWRPTYERLEEIGFEAKLAHPKGTRAIAESEIKTDSIDARTLAHLLRAGLVHESYVPSEEVRQLRDKVRLRTKLVRERTKFKNKIWAELEKNRVNMEKNPFTKKGKEKLRELSINSVDHYLAVLETIDDRIKMVSKELEGIAEDREDARLLMTIPGISHFSALLILSEIGDIDRFPDPEKLCSYAGLVPKVHQSGDFKRSGSIKKERDKFLQWILVECVWIHVGCSDSQLTKYYRRKKEEKDSKMAAIATANKLLTVIYWMLKRKEEFRPNG</sequence>
<protein>
    <submittedName>
        <fullName evidence="3">Uncharacterized protein</fullName>
    </submittedName>
</protein>
<dbReference type="InterPro" id="IPR003346">
    <property type="entry name" value="Transposase_20"/>
</dbReference>
<dbReference type="NCBIfam" id="NF033542">
    <property type="entry name" value="transpos_IS110"/>
    <property type="match status" value="1"/>
</dbReference>
<dbReference type="InterPro" id="IPR047650">
    <property type="entry name" value="Transpos_IS110"/>
</dbReference>
<accession>A0A656YUN4</accession>
<dbReference type="GO" id="GO:0004803">
    <property type="term" value="F:transposase activity"/>
    <property type="evidence" value="ECO:0007669"/>
    <property type="project" value="InterPro"/>
</dbReference>
<organism evidence="3 4">
    <name type="scientific">candidate division MSBL1 archaeon SCGC-AAA259J03</name>
    <dbReference type="NCBI Taxonomy" id="1698269"/>
    <lineage>
        <taxon>Archaea</taxon>
        <taxon>Methanobacteriati</taxon>
        <taxon>Methanobacteriota</taxon>
        <taxon>candidate division MSBL1</taxon>
    </lineage>
</organism>
<dbReference type="PANTHER" id="PTHR33055">
    <property type="entry name" value="TRANSPOSASE FOR INSERTION SEQUENCE ELEMENT IS1111A"/>
    <property type="match status" value="1"/>
</dbReference>
<feature type="domain" description="Transposase IS110-like N-terminal" evidence="1">
    <location>
        <begin position="5"/>
        <end position="145"/>
    </location>
</feature>
<comment type="caution">
    <text evidence="3">The sequence shown here is derived from an EMBL/GenBank/DDBJ whole genome shotgun (WGS) entry which is preliminary data.</text>
</comment>
<dbReference type="GO" id="GO:0003677">
    <property type="term" value="F:DNA binding"/>
    <property type="evidence" value="ECO:0007669"/>
    <property type="project" value="InterPro"/>
</dbReference>
<evidence type="ECO:0000259" key="2">
    <source>
        <dbReference type="Pfam" id="PF02371"/>
    </source>
</evidence>